<dbReference type="Proteomes" id="UP000007110">
    <property type="component" value="Unassembled WGS sequence"/>
</dbReference>
<reference evidence="9" key="1">
    <citation type="submission" date="2015-02" db="EMBL/GenBank/DDBJ databases">
        <title>Genome sequencing for Strongylocentrotus purpuratus.</title>
        <authorList>
            <person name="Murali S."/>
            <person name="Liu Y."/>
            <person name="Vee V."/>
            <person name="English A."/>
            <person name="Wang M."/>
            <person name="Skinner E."/>
            <person name="Han Y."/>
            <person name="Muzny D.M."/>
            <person name="Worley K.C."/>
            <person name="Gibbs R.A."/>
        </authorList>
    </citation>
    <scope>NUCLEOTIDE SEQUENCE</scope>
</reference>
<dbReference type="OMA" id="YITRTEM"/>
<keyword evidence="3" id="KW-0479">Metal-binding</keyword>
<evidence type="ECO:0000259" key="7">
    <source>
        <dbReference type="PROSITE" id="PS50222"/>
    </source>
</evidence>
<feature type="domain" description="EF-hand" evidence="7">
    <location>
        <begin position="62"/>
        <end position="97"/>
    </location>
</feature>
<dbReference type="InParanoid" id="A0A7M7N6B7"/>
<dbReference type="Pfam" id="PF13499">
    <property type="entry name" value="EF-hand_7"/>
    <property type="match status" value="1"/>
</dbReference>
<dbReference type="KEGG" id="spu:581502"/>
<dbReference type="GeneID" id="581502"/>
<dbReference type="PROSITE" id="PS00018">
    <property type="entry name" value="EF_HAND_1"/>
    <property type="match status" value="2"/>
</dbReference>
<keyword evidence="5" id="KW-0106">Calcium</keyword>
<dbReference type="EnsemblMetazoa" id="XM_030975925">
    <property type="protein sequence ID" value="XP_030831785"/>
    <property type="gene ID" value="LOC581502"/>
</dbReference>
<evidence type="ECO:0000256" key="6">
    <source>
        <dbReference type="ARBA" id="ARBA00023288"/>
    </source>
</evidence>
<dbReference type="InterPro" id="IPR018247">
    <property type="entry name" value="EF_Hand_1_Ca_BS"/>
</dbReference>
<dbReference type="GO" id="GO:0005509">
    <property type="term" value="F:calcium ion binding"/>
    <property type="evidence" value="ECO:0007669"/>
    <property type="project" value="InterPro"/>
</dbReference>
<dbReference type="SUPFAM" id="SSF47473">
    <property type="entry name" value="EF-hand"/>
    <property type="match status" value="1"/>
</dbReference>
<dbReference type="PANTHER" id="PTHR23055">
    <property type="entry name" value="CALCIUM BINDING PROTEINS"/>
    <property type="match status" value="1"/>
</dbReference>
<dbReference type="PRINTS" id="PR00450">
    <property type="entry name" value="RECOVERIN"/>
</dbReference>
<evidence type="ECO:0000313" key="8">
    <source>
        <dbReference type="EnsemblMetazoa" id="XP_030831785"/>
    </source>
</evidence>
<dbReference type="RefSeq" id="XP_030831785.1">
    <property type="nucleotide sequence ID" value="XM_030975925.1"/>
</dbReference>
<keyword evidence="6" id="KW-0449">Lipoprotein</keyword>
<evidence type="ECO:0000256" key="5">
    <source>
        <dbReference type="ARBA" id="ARBA00022837"/>
    </source>
</evidence>
<evidence type="ECO:0000256" key="1">
    <source>
        <dbReference type="ARBA" id="ARBA00006049"/>
    </source>
</evidence>
<protein>
    <recommendedName>
        <fullName evidence="7">EF-hand domain-containing protein</fullName>
    </recommendedName>
</protein>
<dbReference type="OrthoDB" id="191686at2759"/>
<sequence length="105" mass="11667">MCGMSTLMKGSASDKLSWIFNLFDVDGNGFISRVEMVEILKAIDGMIGEDTHRQSFHESTSSPEERTEIIFDRADENSDGMLSKEEFLDAARTDPAVMAMLQIAV</sequence>
<dbReference type="SMART" id="SM00054">
    <property type="entry name" value="EFh"/>
    <property type="match status" value="2"/>
</dbReference>
<dbReference type="InterPro" id="IPR002048">
    <property type="entry name" value="EF_hand_dom"/>
</dbReference>
<feature type="domain" description="EF-hand" evidence="7">
    <location>
        <begin position="11"/>
        <end position="46"/>
    </location>
</feature>
<comment type="similarity">
    <text evidence="1">Belongs to the recoverin family.</text>
</comment>
<keyword evidence="9" id="KW-1185">Reference proteome</keyword>
<organism evidence="8 9">
    <name type="scientific">Strongylocentrotus purpuratus</name>
    <name type="common">Purple sea urchin</name>
    <dbReference type="NCBI Taxonomy" id="7668"/>
    <lineage>
        <taxon>Eukaryota</taxon>
        <taxon>Metazoa</taxon>
        <taxon>Echinodermata</taxon>
        <taxon>Eleutherozoa</taxon>
        <taxon>Echinozoa</taxon>
        <taxon>Echinoidea</taxon>
        <taxon>Euechinoidea</taxon>
        <taxon>Echinacea</taxon>
        <taxon>Camarodonta</taxon>
        <taxon>Echinidea</taxon>
        <taxon>Strongylocentrotidae</taxon>
        <taxon>Strongylocentrotus</taxon>
    </lineage>
</organism>
<dbReference type="PROSITE" id="PS50222">
    <property type="entry name" value="EF_HAND_2"/>
    <property type="match status" value="2"/>
</dbReference>
<evidence type="ECO:0000313" key="9">
    <source>
        <dbReference type="Proteomes" id="UP000007110"/>
    </source>
</evidence>
<keyword evidence="2" id="KW-0519">Myristate</keyword>
<dbReference type="InterPro" id="IPR028846">
    <property type="entry name" value="Recoverin"/>
</dbReference>
<accession>A0A7M7N6B7</accession>
<dbReference type="InterPro" id="IPR011992">
    <property type="entry name" value="EF-hand-dom_pair"/>
</dbReference>
<keyword evidence="4" id="KW-0677">Repeat</keyword>
<dbReference type="CDD" id="cd00051">
    <property type="entry name" value="EFh"/>
    <property type="match status" value="1"/>
</dbReference>
<dbReference type="Gene3D" id="1.10.238.10">
    <property type="entry name" value="EF-hand"/>
    <property type="match status" value="1"/>
</dbReference>
<reference evidence="8" key="2">
    <citation type="submission" date="2021-01" db="UniProtKB">
        <authorList>
            <consortium name="EnsemblMetazoa"/>
        </authorList>
    </citation>
    <scope>IDENTIFICATION</scope>
</reference>
<dbReference type="AlphaFoldDB" id="A0A7M7N6B7"/>
<proteinExistence type="inferred from homology"/>
<evidence type="ECO:0000256" key="4">
    <source>
        <dbReference type="ARBA" id="ARBA00022737"/>
    </source>
</evidence>
<name>A0A7M7N6B7_STRPU</name>
<dbReference type="PANTHER" id="PTHR23055:SF178">
    <property type="entry name" value="NEUROCALCIN HOMOLOG"/>
    <property type="match status" value="1"/>
</dbReference>
<evidence type="ECO:0000256" key="3">
    <source>
        <dbReference type="ARBA" id="ARBA00022723"/>
    </source>
</evidence>
<evidence type="ECO:0000256" key="2">
    <source>
        <dbReference type="ARBA" id="ARBA00022707"/>
    </source>
</evidence>